<accession>A0A4Z2GKE8</accession>
<evidence type="ECO:0000313" key="3">
    <source>
        <dbReference type="Proteomes" id="UP000314294"/>
    </source>
</evidence>
<evidence type="ECO:0000313" key="2">
    <source>
        <dbReference type="EMBL" id="TNN53202.1"/>
    </source>
</evidence>
<organism evidence="2 3">
    <name type="scientific">Liparis tanakae</name>
    <name type="common">Tanaka's snailfish</name>
    <dbReference type="NCBI Taxonomy" id="230148"/>
    <lineage>
        <taxon>Eukaryota</taxon>
        <taxon>Metazoa</taxon>
        <taxon>Chordata</taxon>
        <taxon>Craniata</taxon>
        <taxon>Vertebrata</taxon>
        <taxon>Euteleostomi</taxon>
        <taxon>Actinopterygii</taxon>
        <taxon>Neopterygii</taxon>
        <taxon>Teleostei</taxon>
        <taxon>Neoteleostei</taxon>
        <taxon>Acanthomorphata</taxon>
        <taxon>Eupercaria</taxon>
        <taxon>Perciformes</taxon>
        <taxon>Cottioidei</taxon>
        <taxon>Cottales</taxon>
        <taxon>Liparidae</taxon>
        <taxon>Liparis</taxon>
    </lineage>
</organism>
<name>A0A4Z2GKE8_9TELE</name>
<dbReference type="EMBL" id="SRLO01000522">
    <property type="protein sequence ID" value="TNN53202.1"/>
    <property type="molecule type" value="Genomic_DNA"/>
</dbReference>
<feature type="region of interest" description="Disordered" evidence="1">
    <location>
        <begin position="93"/>
        <end position="115"/>
    </location>
</feature>
<keyword evidence="3" id="KW-1185">Reference proteome</keyword>
<comment type="caution">
    <text evidence="2">The sequence shown here is derived from an EMBL/GenBank/DDBJ whole genome shotgun (WGS) entry which is preliminary data.</text>
</comment>
<feature type="region of interest" description="Disordered" evidence="1">
    <location>
        <begin position="26"/>
        <end position="56"/>
    </location>
</feature>
<feature type="compositionally biased region" description="Gly residues" evidence="1">
    <location>
        <begin position="37"/>
        <end position="56"/>
    </location>
</feature>
<evidence type="ECO:0000256" key="1">
    <source>
        <dbReference type="SAM" id="MobiDB-lite"/>
    </source>
</evidence>
<dbReference type="AlphaFoldDB" id="A0A4Z2GKE8"/>
<dbReference type="Proteomes" id="UP000314294">
    <property type="component" value="Unassembled WGS sequence"/>
</dbReference>
<protein>
    <submittedName>
        <fullName evidence="2">Uncharacterized protein</fullName>
    </submittedName>
</protein>
<proteinExistence type="predicted"/>
<sequence>MDTNQTFRDVDGEQLVSLGQQLQVAPPTGVGEWNQQHGGGGGGGGSGGGGVLGAGGCGEAGASVHAPLLQRQRFLFPGKILQHAGMMALHRLQGAPEQRSREGGGGGLEGFLSRL</sequence>
<gene>
    <name evidence="2" type="ORF">EYF80_036563</name>
</gene>
<reference evidence="2 3" key="1">
    <citation type="submission" date="2019-03" db="EMBL/GenBank/DDBJ databases">
        <title>First draft genome of Liparis tanakae, snailfish: a comprehensive survey of snailfish specific genes.</title>
        <authorList>
            <person name="Kim W."/>
            <person name="Song I."/>
            <person name="Jeong J.-H."/>
            <person name="Kim D."/>
            <person name="Kim S."/>
            <person name="Ryu S."/>
            <person name="Song J.Y."/>
            <person name="Lee S.K."/>
        </authorList>
    </citation>
    <scope>NUCLEOTIDE SEQUENCE [LARGE SCALE GENOMIC DNA]</scope>
    <source>
        <tissue evidence="2">Muscle</tissue>
    </source>
</reference>